<gene>
    <name evidence="2" type="ORF">SAMN06296008_10414</name>
</gene>
<proteinExistence type="predicted"/>
<keyword evidence="3" id="KW-1185">Reference proteome</keyword>
<accession>A0A1W1YY35</accession>
<dbReference type="Proteomes" id="UP000192708">
    <property type="component" value="Unassembled WGS sequence"/>
</dbReference>
<dbReference type="SUPFAM" id="SSF89796">
    <property type="entry name" value="CoA-transferase family III (CaiB/BaiF)"/>
    <property type="match status" value="1"/>
</dbReference>
<dbReference type="PANTHER" id="PTHR48207:SF3">
    <property type="entry name" value="SUCCINATE--HYDROXYMETHYLGLUTARATE COA-TRANSFERASE"/>
    <property type="match status" value="1"/>
</dbReference>
<name>A0A1W1YY35_9BURK</name>
<dbReference type="STRING" id="1938817.SAMN06296008_10414"/>
<sequence>MSQSLKGIRIIELGQIIAGTYGGQILSDLGAEVIKVESPTGDLGRNPSVAPYKGHSGLFLTFNRNKKSVVIDMKNPEGRATFLELVKHADVVVDNFRAGVMQRLGIDYSVLAAVNPRIIHCSITGFGSEGDYKDYPALDIIIQAISGHMAITGEPNRPPVRLGIPLADLSGGIFSSQGILAALYEREKTGKGQHLELAMFDAMLSLLTYMGTMWLNNGELPKPPGSGHEYSVPWQAFETHDSYVVIAAREERHWKNLCKSLNVESLGEDPRFLTNFTRVKHRDELMALLIPILQSDSTENWMKKFRADDVPASPVNHFDQAFSEPPAIQNQAVIECDHPAVGKFKMPAYPVKMGNSNEVIAQPAPDLGQHTTDVLKEILALDDAQISSLRASGAIH</sequence>
<dbReference type="Gene3D" id="3.40.50.10540">
    <property type="entry name" value="Crotonobetainyl-coa:carnitine coa-transferase, domain 1"/>
    <property type="match status" value="1"/>
</dbReference>
<evidence type="ECO:0000313" key="3">
    <source>
        <dbReference type="Proteomes" id="UP000192708"/>
    </source>
</evidence>
<dbReference type="InterPro" id="IPR044855">
    <property type="entry name" value="CoA-Trfase_III_dom3_sf"/>
</dbReference>
<dbReference type="RefSeq" id="WP_084282991.1">
    <property type="nucleotide sequence ID" value="NZ_FWXJ01000004.1"/>
</dbReference>
<dbReference type="InterPro" id="IPR050483">
    <property type="entry name" value="CoA-transferase_III_domain"/>
</dbReference>
<dbReference type="OrthoDB" id="5294844at2"/>
<evidence type="ECO:0000256" key="1">
    <source>
        <dbReference type="ARBA" id="ARBA00022679"/>
    </source>
</evidence>
<evidence type="ECO:0000313" key="2">
    <source>
        <dbReference type="EMBL" id="SMC41109.1"/>
    </source>
</evidence>
<keyword evidence="1 2" id="KW-0808">Transferase</keyword>
<dbReference type="Gene3D" id="3.30.1540.10">
    <property type="entry name" value="formyl-coa transferase, domain 3"/>
    <property type="match status" value="1"/>
</dbReference>
<dbReference type="EMBL" id="FWXJ01000004">
    <property type="protein sequence ID" value="SMC41109.1"/>
    <property type="molecule type" value="Genomic_DNA"/>
</dbReference>
<dbReference type="AlphaFoldDB" id="A0A1W1YY35"/>
<dbReference type="PANTHER" id="PTHR48207">
    <property type="entry name" value="SUCCINATE--HYDROXYMETHYLGLUTARATE COA-TRANSFERASE"/>
    <property type="match status" value="1"/>
</dbReference>
<reference evidence="2 3" key="1">
    <citation type="submission" date="2017-04" db="EMBL/GenBank/DDBJ databases">
        <authorList>
            <person name="Afonso C.L."/>
            <person name="Miller P.J."/>
            <person name="Scott M.A."/>
            <person name="Spackman E."/>
            <person name="Goraichik I."/>
            <person name="Dimitrov K.M."/>
            <person name="Suarez D.L."/>
            <person name="Swayne D.E."/>
        </authorList>
    </citation>
    <scope>NUCLEOTIDE SEQUENCE [LARGE SCALE GENOMIC DNA]</scope>
    <source>
        <strain evidence="2 3">VK13</strain>
    </source>
</reference>
<organism evidence="2 3">
    <name type="scientific">Polynucleobacter kasalickyi</name>
    <dbReference type="NCBI Taxonomy" id="1938817"/>
    <lineage>
        <taxon>Bacteria</taxon>
        <taxon>Pseudomonadati</taxon>
        <taxon>Pseudomonadota</taxon>
        <taxon>Betaproteobacteria</taxon>
        <taxon>Burkholderiales</taxon>
        <taxon>Burkholderiaceae</taxon>
        <taxon>Polynucleobacter</taxon>
    </lineage>
</organism>
<dbReference type="InterPro" id="IPR003673">
    <property type="entry name" value="CoA-Trfase_fam_III"/>
</dbReference>
<dbReference type="InterPro" id="IPR023606">
    <property type="entry name" value="CoA-Trfase_III_dom_1_sf"/>
</dbReference>
<dbReference type="Pfam" id="PF02515">
    <property type="entry name" value="CoA_transf_3"/>
    <property type="match status" value="1"/>
</dbReference>
<protein>
    <submittedName>
        <fullName evidence="2">Formyl-CoA transferase/CoA:oxalate CoA-transferase</fullName>
    </submittedName>
</protein>
<dbReference type="GO" id="GO:0008410">
    <property type="term" value="F:CoA-transferase activity"/>
    <property type="evidence" value="ECO:0007669"/>
    <property type="project" value="TreeGrafter"/>
</dbReference>